<evidence type="ECO:0000313" key="4">
    <source>
        <dbReference type="Proteomes" id="UP000430272"/>
    </source>
</evidence>
<dbReference type="OrthoDB" id="9795572at2"/>
<name>A0A844Y4I6_9SPHN</name>
<sequence>MTKPRDDTGSADDRLARSLGERLRLLRQDAGIDGTQLAERCGMRQAYIWRLEAGRTLPSLRNLARLAVGLQVPLTHLLENVEYEDVELRPRSYDRD</sequence>
<feature type="domain" description="HTH cro/C1-type" evidence="2">
    <location>
        <begin position="23"/>
        <end position="77"/>
    </location>
</feature>
<dbReference type="GO" id="GO:0005829">
    <property type="term" value="C:cytosol"/>
    <property type="evidence" value="ECO:0007669"/>
    <property type="project" value="TreeGrafter"/>
</dbReference>
<dbReference type="PROSITE" id="PS50943">
    <property type="entry name" value="HTH_CROC1"/>
    <property type="match status" value="1"/>
</dbReference>
<dbReference type="RefSeq" id="WP_160659414.1">
    <property type="nucleotide sequence ID" value="NZ_BAABDV010000001.1"/>
</dbReference>
<dbReference type="Pfam" id="PF13560">
    <property type="entry name" value="HTH_31"/>
    <property type="match status" value="1"/>
</dbReference>
<evidence type="ECO:0000313" key="3">
    <source>
        <dbReference type="EMBL" id="MXO52429.1"/>
    </source>
</evidence>
<keyword evidence="4" id="KW-1185">Reference proteome</keyword>
<dbReference type="EMBL" id="WTYD01000001">
    <property type="protein sequence ID" value="MXO52429.1"/>
    <property type="molecule type" value="Genomic_DNA"/>
</dbReference>
<dbReference type="GO" id="GO:0003677">
    <property type="term" value="F:DNA binding"/>
    <property type="evidence" value="ECO:0007669"/>
    <property type="project" value="UniProtKB-KW"/>
</dbReference>
<dbReference type="InterPro" id="IPR010982">
    <property type="entry name" value="Lambda_DNA-bd_dom_sf"/>
</dbReference>
<organism evidence="3 4">
    <name type="scientific">Qipengyuania pelagi</name>
    <dbReference type="NCBI Taxonomy" id="994320"/>
    <lineage>
        <taxon>Bacteria</taxon>
        <taxon>Pseudomonadati</taxon>
        <taxon>Pseudomonadota</taxon>
        <taxon>Alphaproteobacteria</taxon>
        <taxon>Sphingomonadales</taxon>
        <taxon>Erythrobacteraceae</taxon>
        <taxon>Qipengyuania</taxon>
    </lineage>
</organism>
<evidence type="ECO:0000259" key="2">
    <source>
        <dbReference type="PROSITE" id="PS50943"/>
    </source>
</evidence>
<dbReference type="Gene3D" id="1.10.260.40">
    <property type="entry name" value="lambda repressor-like DNA-binding domains"/>
    <property type="match status" value="1"/>
</dbReference>
<dbReference type="CDD" id="cd00093">
    <property type="entry name" value="HTH_XRE"/>
    <property type="match status" value="1"/>
</dbReference>
<dbReference type="Proteomes" id="UP000430272">
    <property type="component" value="Unassembled WGS sequence"/>
</dbReference>
<reference evidence="3 4" key="1">
    <citation type="submission" date="2019-12" db="EMBL/GenBank/DDBJ databases">
        <title>Genomic-based taxomic classification of the family Erythrobacteraceae.</title>
        <authorList>
            <person name="Xu L."/>
        </authorList>
    </citation>
    <scope>NUCLEOTIDE SEQUENCE [LARGE SCALE GENOMIC DNA]</scope>
    <source>
        <strain evidence="3 4">JCM 17468</strain>
    </source>
</reference>
<gene>
    <name evidence="3" type="ORF">GRI47_00210</name>
</gene>
<dbReference type="SMART" id="SM00530">
    <property type="entry name" value="HTH_XRE"/>
    <property type="match status" value="1"/>
</dbReference>
<dbReference type="PANTHER" id="PTHR46797:SF1">
    <property type="entry name" value="METHYLPHOSPHONATE SYNTHASE"/>
    <property type="match status" value="1"/>
</dbReference>
<accession>A0A844Y4I6</accession>
<dbReference type="AlphaFoldDB" id="A0A844Y4I6"/>
<evidence type="ECO:0000256" key="1">
    <source>
        <dbReference type="ARBA" id="ARBA00023125"/>
    </source>
</evidence>
<keyword evidence="1" id="KW-0238">DNA-binding</keyword>
<dbReference type="GO" id="GO:0003700">
    <property type="term" value="F:DNA-binding transcription factor activity"/>
    <property type="evidence" value="ECO:0007669"/>
    <property type="project" value="TreeGrafter"/>
</dbReference>
<dbReference type="SUPFAM" id="SSF47413">
    <property type="entry name" value="lambda repressor-like DNA-binding domains"/>
    <property type="match status" value="1"/>
</dbReference>
<dbReference type="InterPro" id="IPR001387">
    <property type="entry name" value="Cro/C1-type_HTH"/>
</dbReference>
<dbReference type="PANTHER" id="PTHR46797">
    <property type="entry name" value="HTH-TYPE TRANSCRIPTIONAL REGULATOR"/>
    <property type="match status" value="1"/>
</dbReference>
<comment type="caution">
    <text evidence="3">The sequence shown here is derived from an EMBL/GenBank/DDBJ whole genome shotgun (WGS) entry which is preliminary data.</text>
</comment>
<proteinExistence type="predicted"/>
<protein>
    <submittedName>
        <fullName evidence="3">Helix-turn-helix domain-containing protein</fullName>
    </submittedName>
</protein>
<dbReference type="InterPro" id="IPR050807">
    <property type="entry name" value="TransReg_Diox_bact_type"/>
</dbReference>